<dbReference type="Pfam" id="PF00569">
    <property type="entry name" value="ZZ"/>
    <property type="match status" value="1"/>
</dbReference>
<feature type="repeat" description="ANK" evidence="6">
    <location>
        <begin position="1521"/>
        <end position="1550"/>
    </location>
</feature>
<dbReference type="OrthoDB" id="341259at2759"/>
<dbReference type="Gene3D" id="3.30.60.90">
    <property type="match status" value="1"/>
</dbReference>
<dbReference type="Gene3D" id="3.40.50.300">
    <property type="entry name" value="P-loop containing nucleotide triphosphate hydrolases"/>
    <property type="match status" value="1"/>
</dbReference>
<dbReference type="InterPro" id="IPR043145">
    <property type="entry name" value="Znf_ZZ_sf"/>
</dbReference>
<dbReference type="GO" id="GO:0008270">
    <property type="term" value="F:zinc ion binding"/>
    <property type="evidence" value="ECO:0007669"/>
    <property type="project" value="UniProtKB-KW"/>
</dbReference>
<feature type="repeat" description="ANK" evidence="6">
    <location>
        <begin position="945"/>
        <end position="977"/>
    </location>
</feature>
<feature type="repeat" description="ANK" evidence="6">
    <location>
        <begin position="1254"/>
        <end position="1283"/>
    </location>
</feature>
<keyword evidence="5 6" id="KW-0040">ANK repeat</keyword>
<feature type="repeat" description="ANK" evidence="6">
    <location>
        <begin position="1584"/>
        <end position="1616"/>
    </location>
</feature>
<protein>
    <recommendedName>
        <fullName evidence="9">ZZ-type domain-containing protein</fullName>
    </recommendedName>
</protein>
<dbReference type="Pfam" id="PF12796">
    <property type="entry name" value="Ank_2"/>
    <property type="match status" value="8"/>
</dbReference>
<dbReference type="PROSITE" id="PS50297">
    <property type="entry name" value="ANK_REP_REGION"/>
    <property type="match status" value="14"/>
</dbReference>
<dbReference type="PROSITE" id="PS50088">
    <property type="entry name" value="ANK_REPEAT"/>
    <property type="match status" value="15"/>
</dbReference>
<evidence type="ECO:0000313" key="11">
    <source>
        <dbReference type="Proteomes" id="UP000243515"/>
    </source>
</evidence>
<dbReference type="SMART" id="SM00248">
    <property type="entry name" value="ANK"/>
    <property type="match status" value="28"/>
</dbReference>
<evidence type="ECO:0000313" key="10">
    <source>
        <dbReference type="EMBL" id="OXV08039.1"/>
    </source>
</evidence>
<dbReference type="PANTHER" id="PTHR24198:SF165">
    <property type="entry name" value="ANKYRIN REPEAT-CONTAINING PROTEIN-RELATED"/>
    <property type="match status" value="1"/>
</dbReference>
<dbReference type="SMART" id="SM00291">
    <property type="entry name" value="ZnF_ZZ"/>
    <property type="match status" value="1"/>
</dbReference>
<dbReference type="InterPro" id="IPR027417">
    <property type="entry name" value="P-loop_NTPase"/>
</dbReference>
<feature type="repeat" description="ANK" evidence="6">
    <location>
        <begin position="1551"/>
        <end position="1577"/>
    </location>
</feature>
<evidence type="ECO:0000256" key="4">
    <source>
        <dbReference type="ARBA" id="ARBA00022833"/>
    </source>
</evidence>
<evidence type="ECO:0000256" key="5">
    <source>
        <dbReference type="ARBA" id="ARBA00023043"/>
    </source>
</evidence>
<dbReference type="InterPro" id="IPR002110">
    <property type="entry name" value="Ankyrin_rpt"/>
</dbReference>
<evidence type="ECO:0000256" key="2">
    <source>
        <dbReference type="ARBA" id="ARBA00022737"/>
    </source>
</evidence>
<keyword evidence="11" id="KW-1185">Reference proteome</keyword>
<keyword evidence="1" id="KW-0479">Metal-binding</keyword>
<feature type="repeat" description="ANK" evidence="6">
    <location>
        <begin position="1218"/>
        <end position="1250"/>
    </location>
</feature>
<dbReference type="InterPro" id="IPR056884">
    <property type="entry name" value="NPHP3-like_N"/>
</dbReference>
<dbReference type="Gene3D" id="1.25.40.20">
    <property type="entry name" value="Ankyrin repeat-containing domain"/>
    <property type="match status" value="5"/>
</dbReference>
<dbReference type="PANTHER" id="PTHR24198">
    <property type="entry name" value="ANKYRIN REPEAT AND PROTEIN KINASE DOMAIN-CONTAINING PROTEIN"/>
    <property type="match status" value="1"/>
</dbReference>
<feature type="region of interest" description="Disordered" evidence="8">
    <location>
        <begin position="637"/>
        <end position="658"/>
    </location>
</feature>
<evidence type="ECO:0000259" key="9">
    <source>
        <dbReference type="PROSITE" id="PS50135"/>
    </source>
</evidence>
<feature type="domain" description="ZZ-type" evidence="9">
    <location>
        <begin position="1765"/>
        <end position="1815"/>
    </location>
</feature>
<accession>A0A232LV80</accession>
<dbReference type="InterPro" id="IPR036770">
    <property type="entry name" value="Ankyrin_rpt-contain_sf"/>
</dbReference>
<gene>
    <name evidence="10" type="ORF">Egran_04198</name>
</gene>
<organism evidence="10 11">
    <name type="scientific">Elaphomyces granulatus</name>
    <dbReference type="NCBI Taxonomy" id="519963"/>
    <lineage>
        <taxon>Eukaryota</taxon>
        <taxon>Fungi</taxon>
        <taxon>Dikarya</taxon>
        <taxon>Ascomycota</taxon>
        <taxon>Pezizomycotina</taxon>
        <taxon>Eurotiomycetes</taxon>
        <taxon>Eurotiomycetidae</taxon>
        <taxon>Eurotiales</taxon>
        <taxon>Elaphomycetaceae</taxon>
        <taxon>Elaphomyces</taxon>
    </lineage>
</organism>
<dbReference type="PRINTS" id="PR01415">
    <property type="entry name" value="ANKYRIN"/>
</dbReference>
<evidence type="ECO:0000256" key="6">
    <source>
        <dbReference type="PROSITE-ProRule" id="PRU00023"/>
    </source>
</evidence>
<dbReference type="Pfam" id="PF24883">
    <property type="entry name" value="NPHP3_N"/>
    <property type="match status" value="1"/>
</dbReference>
<feature type="repeat" description="ANK" evidence="6">
    <location>
        <begin position="1617"/>
        <end position="1649"/>
    </location>
</feature>
<dbReference type="EMBL" id="NPHW01004355">
    <property type="protein sequence ID" value="OXV08039.1"/>
    <property type="molecule type" value="Genomic_DNA"/>
</dbReference>
<dbReference type="Pfam" id="PF00023">
    <property type="entry name" value="Ank"/>
    <property type="match status" value="1"/>
</dbReference>
<dbReference type="SUPFAM" id="SSF48403">
    <property type="entry name" value="Ankyrin repeat"/>
    <property type="match status" value="3"/>
</dbReference>
<dbReference type="PROSITE" id="PS50135">
    <property type="entry name" value="ZF_ZZ_2"/>
    <property type="match status" value="1"/>
</dbReference>
<keyword evidence="3 7" id="KW-0863">Zinc-finger</keyword>
<keyword evidence="2" id="KW-0677">Repeat</keyword>
<dbReference type="Proteomes" id="UP000243515">
    <property type="component" value="Unassembled WGS sequence"/>
</dbReference>
<feature type="repeat" description="ANK" evidence="6">
    <location>
        <begin position="1013"/>
        <end position="1045"/>
    </location>
</feature>
<comment type="caution">
    <text evidence="10">The sequence shown here is derived from an EMBL/GenBank/DDBJ whole genome shotgun (WGS) entry which is preliminary data.</text>
</comment>
<feature type="repeat" description="ANK" evidence="6">
    <location>
        <begin position="1417"/>
        <end position="1449"/>
    </location>
</feature>
<feature type="repeat" description="ANK" evidence="6">
    <location>
        <begin position="1284"/>
        <end position="1316"/>
    </location>
</feature>
<proteinExistence type="predicted"/>
<feature type="repeat" description="ANK" evidence="6">
    <location>
        <begin position="1452"/>
        <end position="1484"/>
    </location>
</feature>
<evidence type="ECO:0000256" key="3">
    <source>
        <dbReference type="ARBA" id="ARBA00022771"/>
    </source>
</evidence>
<evidence type="ECO:0000256" key="7">
    <source>
        <dbReference type="PROSITE-ProRule" id="PRU00228"/>
    </source>
</evidence>
<feature type="region of interest" description="Disordered" evidence="8">
    <location>
        <begin position="1808"/>
        <end position="1828"/>
    </location>
</feature>
<dbReference type="InterPro" id="IPR000433">
    <property type="entry name" value="Znf_ZZ"/>
</dbReference>
<dbReference type="Pfam" id="PF13637">
    <property type="entry name" value="Ank_4"/>
    <property type="match status" value="1"/>
</dbReference>
<reference evidence="10 11" key="1">
    <citation type="journal article" date="2015" name="Environ. Microbiol.">
        <title>Metagenome sequence of Elaphomyces granulatus from sporocarp tissue reveals Ascomycota ectomycorrhizal fingerprints of genome expansion and a Proteobacteria-rich microbiome.</title>
        <authorList>
            <person name="Quandt C.A."/>
            <person name="Kohler A."/>
            <person name="Hesse C.N."/>
            <person name="Sharpton T.J."/>
            <person name="Martin F."/>
            <person name="Spatafora J.W."/>
        </authorList>
    </citation>
    <scope>NUCLEOTIDE SEQUENCE [LARGE SCALE GENOMIC DNA]</scope>
    <source>
        <strain evidence="10 11">OSC145934</strain>
    </source>
</reference>
<feature type="repeat" description="ANK" evidence="6">
    <location>
        <begin position="1350"/>
        <end position="1382"/>
    </location>
</feature>
<dbReference type="SUPFAM" id="SSF57850">
    <property type="entry name" value="RING/U-box"/>
    <property type="match status" value="1"/>
</dbReference>
<feature type="repeat" description="ANK" evidence="6">
    <location>
        <begin position="878"/>
        <end position="910"/>
    </location>
</feature>
<evidence type="ECO:0000256" key="8">
    <source>
        <dbReference type="SAM" id="MobiDB-lite"/>
    </source>
</evidence>
<feature type="repeat" description="ANK" evidence="6">
    <location>
        <begin position="1115"/>
        <end position="1147"/>
    </location>
</feature>
<dbReference type="PROSITE" id="PS01357">
    <property type="entry name" value="ZF_ZZ_1"/>
    <property type="match status" value="1"/>
</dbReference>
<name>A0A232LV80_9EURO</name>
<feature type="repeat" description="ANK" evidence="6">
    <location>
        <begin position="978"/>
        <end position="1001"/>
    </location>
</feature>
<evidence type="ECO:0000256" key="1">
    <source>
        <dbReference type="ARBA" id="ARBA00022723"/>
    </source>
</evidence>
<sequence>MEEEYKGLLVVREESESSEGVPPIDIVAVHGLNGHQRQSWTSETQCMWLEDLLPEYIPNARIMLFGYNCLGTGEKSFISAGGLAGAAGELLDALAEKRAHNRALVIAANKEEFSSIVNNAHHLIFFGTPHRAKDMPCWEDLVFGIYLATQSSFSPVRGLPGRARAFSKALARVAVEFNSMIAKQNVVNIYQQEPECVGEGESSVVSYYSSTTDFVYESNISRKSKHRDLCKFTKDDPELSVILKTLKTKSDQDYVGCLSTLATLAPSFHVPVEMKRGLGEIQKHPEYETWLETGKSSIVYLHGQQGVGKSMFSGTLFRLLQRRSGYNVVTYYSFSGHRTLSISLLSSLVYQILCQDPRRFPQVRDLYLALQKQSNWTSHTLWILFRSLLDTSGSETLYCIINNMHNCDSSRETLLRHLSALTRKENVLTTFKVILIGEQRQDIQASLNACPDIQLNGTVSFKEVIESQRRQMIDELMEERPYLLDSQSKIETALNRCESFLQLSLNLQILIVPNHERLSNEKSIRPEVQVLPHSVCSLVSKTFKALPEWARKALDWILHVQRPMKVHELATAIALVNDNETIKLDKDELLLDLSTDLKSTFGPLVKIENSEVFLGHEQIEYCFRQLVKDEQQKQECKKKQENAQQRKNNESTPPDEIRHEFLNDGGITCILLKYLREKFVEEAKEGLKEDPRETPQDLIFDLTEYAVQFWMTHYRKAEEQIPHAEVMLDFLKHIVVNSKFGRIRGPPDLCVMDPLLLAAQLGFADVVNFYLQINTVDTDIQGTAISLASWAGHLDVVTTLLDYRFDKGLDKASEYIWRALTYASSQGHEAVAKLLIGHLPKPTKNWEPALLCRVAEIGHDTLISMFVTAGADVNATCEGTSPLQFAAKNGHESIVQYLLLREADPDSIGAPDPLKAILLAASKGYTIVVEHLLKFRANLCSRDNKQRTALHLASQNGHHSIVKLLLEHHPDTVARDEEDQISLHLASLNGHSEIVKLLIQNERNSGINIRDKFGNTPLKLASGKGHLSVVELLLGKNAKVDLKDNMGDGHTALYSATSYGHEAVATGILQAMGPKTTINDITDVLRQAAEQGFIRVCELCISRLSKKDLDSTNREAWTALHYAAQNGHGTIVSLLIDGGASIDPGNHEGRTPLVLAALAGKGEAVQALLDRHVYKSSKGFEDTLISQVAKLGNCTDDHAGVVRLLLKTNPNVDAKDDDGQSALHHAAMGSNLKIARVLLEFGANLKLQDEFFWTPLHYASSNGHRDIVKLFIDNRVDPLVSDDDGWTPMHVAAMCGQVSVMEILFEAASPLLTQKANDGRVPLHFAYNERGSTEWLLAHDAVDANAKFDSGMTALMLSAISGYHTIVELLLSKKANPRLRDNEKKTALHYAARKGRELVGQKLLDNDIDIINDVDGDGFSALHIATSLSETDFVKMLLERKPQININLEDGRGNTALLLAVQKRNYEVAEQLLVSGAGTELRNKRGETVLLYTIENNDEPMFKVLLDEGSRINGGGGVFPTALHMAAKQGHMALVRQLLDRGADVNAAGGQYGTALQAAAAGGFNELVEYLLDRGADARKGGGLFSNALSAAVFSGTFNIVPMLFEKGAGINVQDEQGRTALHLSAWRGNLENMEWLLGKGGDMEIRDFQGRTMMHHAAMGGNLDMIKYVAVSLNTKDVYGWMPLHWACRSKSNEEVVQFLIQVASCPKDISAPGKNGWTPEILAIFHEADDLLPLLATEPTQPEKSNNGETEYTNKRWKVCSSSRSHICDGCHQTPIYGLRWHCTECEDFDFCFRCYWTHEDTHPKHRFEKEGVGPEETPQYETDDE</sequence>
<keyword evidence="4" id="KW-0862">Zinc</keyword>
<dbReference type="CDD" id="cd02249">
    <property type="entry name" value="ZZ"/>
    <property type="match status" value="1"/>
</dbReference>